<feature type="domain" description="CCHC-type" evidence="1">
    <location>
        <begin position="173"/>
        <end position="189"/>
    </location>
</feature>
<dbReference type="GO" id="GO:0019899">
    <property type="term" value="F:enzyme binding"/>
    <property type="evidence" value="ECO:0007669"/>
    <property type="project" value="UniProtKB-ARBA"/>
</dbReference>
<reference evidence="3" key="1">
    <citation type="submission" date="2022-11" db="UniProtKB">
        <authorList>
            <consortium name="WormBaseParasite"/>
        </authorList>
    </citation>
    <scope>IDENTIFICATION</scope>
</reference>
<feature type="domain" description="CCHC-type" evidence="1">
    <location>
        <begin position="192"/>
        <end position="208"/>
    </location>
</feature>
<dbReference type="GO" id="GO:0003676">
    <property type="term" value="F:nucleic acid binding"/>
    <property type="evidence" value="ECO:0007669"/>
    <property type="project" value="InterPro"/>
</dbReference>
<dbReference type="AlphaFoldDB" id="A0A914LY77"/>
<proteinExistence type="predicted"/>
<dbReference type="InterPro" id="IPR001878">
    <property type="entry name" value="Znf_CCHC"/>
</dbReference>
<dbReference type="PANTHER" id="PTHR47331:SF1">
    <property type="entry name" value="GAG-LIKE PROTEIN"/>
    <property type="match status" value="1"/>
</dbReference>
<dbReference type="Proteomes" id="UP000887563">
    <property type="component" value="Unplaced"/>
</dbReference>
<organism evidence="2 3">
    <name type="scientific">Meloidogyne incognita</name>
    <name type="common">Southern root-knot nematode worm</name>
    <name type="synonym">Oxyuris incognita</name>
    <dbReference type="NCBI Taxonomy" id="6306"/>
    <lineage>
        <taxon>Eukaryota</taxon>
        <taxon>Metazoa</taxon>
        <taxon>Ecdysozoa</taxon>
        <taxon>Nematoda</taxon>
        <taxon>Chromadorea</taxon>
        <taxon>Rhabditida</taxon>
        <taxon>Tylenchina</taxon>
        <taxon>Tylenchomorpha</taxon>
        <taxon>Tylenchoidea</taxon>
        <taxon>Meloidogynidae</taxon>
        <taxon>Meloidogyninae</taxon>
        <taxon>Meloidogyne</taxon>
        <taxon>Meloidogyne incognita group</taxon>
    </lineage>
</organism>
<dbReference type="SMART" id="SM00343">
    <property type="entry name" value="ZnF_C2HC"/>
    <property type="match status" value="3"/>
</dbReference>
<evidence type="ECO:0000313" key="3">
    <source>
        <dbReference type="WBParaSite" id="Minc3s01034g20058"/>
    </source>
</evidence>
<dbReference type="GO" id="GO:0008270">
    <property type="term" value="F:zinc ion binding"/>
    <property type="evidence" value="ECO:0007669"/>
    <property type="project" value="InterPro"/>
</dbReference>
<dbReference type="InterPro" id="IPR036875">
    <property type="entry name" value="Znf_CCHC_sf"/>
</dbReference>
<name>A0A914LY77_MELIC</name>
<sequence>MANESVGSLRAYLEEVERICRSLNAMGHLEDKEIVLMAIKNKLPRGVVLELLRMEKADKVEWNVEMLRKGLSELVELKEEAQRCTQTLSSRMGLQRGNNWNNQRNFNPGKFNKDFGSRAEQARVFSVQTGNNGNKFKRQGLSCWFCQKPHLASNCEQIKSPFQRMKILSEQNRCLSCLKRGHTKMNCRQKMKCNNCGISGHNKIVCTKGFEKTRKEENKNRYLDEERVQKVDQVLSLGKVEDNILLMKADVNISSGTE</sequence>
<dbReference type="WBParaSite" id="Minc3s01034g20058">
    <property type="protein sequence ID" value="Minc3s01034g20058"/>
    <property type="gene ID" value="Minc3s01034g20058"/>
</dbReference>
<dbReference type="Gene3D" id="4.10.60.10">
    <property type="entry name" value="Zinc finger, CCHC-type"/>
    <property type="match status" value="1"/>
</dbReference>
<dbReference type="SUPFAM" id="SSF57756">
    <property type="entry name" value="Retrovirus zinc finger-like domains"/>
    <property type="match status" value="1"/>
</dbReference>
<evidence type="ECO:0000259" key="1">
    <source>
        <dbReference type="SMART" id="SM00343"/>
    </source>
</evidence>
<protein>
    <submittedName>
        <fullName evidence="3">CCHC-type domain-containing protein</fullName>
    </submittedName>
</protein>
<accession>A0A914LY77</accession>
<evidence type="ECO:0000313" key="2">
    <source>
        <dbReference type="Proteomes" id="UP000887563"/>
    </source>
</evidence>
<dbReference type="PANTHER" id="PTHR47331">
    <property type="entry name" value="PHD-TYPE DOMAIN-CONTAINING PROTEIN"/>
    <property type="match status" value="1"/>
</dbReference>
<keyword evidence="2" id="KW-1185">Reference proteome</keyword>
<feature type="domain" description="CCHC-type" evidence="1">
    <location>
        <begin position="142"/>
        <end position="157"/>
    </location>
</feature>